<proteinExistence type="predicted"/>
<organism evidence="2 3">
    <name type="scientific">Bacillus infantis</name>
    <dbReference type="NCBI Taxonomy" id="324767"/>
    <lineage>
        <taxon>Bacteria</taxon>
        <taxon>Bacillati</taxon>
        <taxon>Bacillota</taxon>
        <taxon>Bacilli</taxon>
        <taxon>Bacillales</taxon>
        <taxon>Bacillaceae</taxon>
        <taxon>Bacillus</taxon>
    </lineage>
</organism>
<protein>
    <submittedName>
        <fullName evidence="2">Uncharacterized protein</fullName>
    </submittedName>
</protein>
<keyword evidence="1" id="KW-0472">Membrane</keyword>
<keyword evidence="1" id="KW-1133">Transmembrane helix</keyword>
<gene>
    <name evidence="2" type="ORF">FZD51_00625</name>
</gene>
<evidence type="ECO:0000256" key="1">
    <source>
        <dbReference type="SAM" id="Phobius"/>
    </source>
</evidence>
<dbReference type="EMBL" id="VTER01000001">
    <property type="protein sequence ID" value="TYS51991.1"/>
    <property type="molecule type" value="Genomic_DNA"/>
</dbReference>
<sequence>MENKRVKEFDKIVEMNEKGQDALNSYWMDYSLYTSFEYWLMAAFFLVPLIVLYFKIDRSRIFLLGFYGYSIHVFFNYTDWYGKNSGFWNYPFPLVPVTPGISIDSSLIPVVFMLVYQWTLNKGKNYYVYSILTAVFLAFVFKPFLIAVGLFRLYGDTHYFHLFGGYLIVLLTAKVTTNVFLWMENRYKQKNKSPLP</sequence>
<dbReference type="AlphaFoldDB" id="A0A5D4RNP7"/>
<evidence type="ECO:0000313" key="2">
    <source>
        <dbReference type="EMBL" id="TYS51991.1"/>
    </source>
</evidence>
<dbReference type="Proteomes" id="UP000322139">
    <property type="component" value="Unassembled WGS sequence"/>
</dbReference>
<accession>A0A5D4RNP7</accession>
<feature type="transmembrane region" description="Helical" evidence="1">
    <location>
        <begin position="163"/>
        <end position="183"/>
    </location>
</feature>
<feature type="transmembrane region" description="Helical" evidence="1">
    <location>
        <begin position="97"/>
        <end position="116"/>
    </location>
</feature>
<dbReference type="RefSeq" id="WP_148972980.1">
    <property type="nucleotide sequence ID" value="NZ_VTER01000001.1"/>
</dbReference>
<feature type="transmembrane region" description="Helical" evidence="1">
    <location>
        <begin position="61"/>
        <end position="77"/>
    </location>
</feature>
<keyword evidence="1" id="KW-0812">Transmembrane</keyword>
<feature type="transmembrane region" description="Helical" evidence="1">
    <location>
        <begin position="36"/>
        <end position="54"/>
    </location>
</feature>
<comment type="caution">
    <text evidence="2">The sequence shown here is derived from an EMBL/GenBank/DDBJ whole genome shotgun (WGS) entry which is preliminary data.</text>
</comment>
<name>A0A5D4RNP7_9BACI</name>
<evidence type="ECO:0000313" key="3">
    <source>
        <dbReference type="Proteomes" id="UP000322139"/>
    </source>
</evidence>
<reference evidence="2 3" key="1">
    <citation type="submission" date="2019-08" db="EMBL/GenBank/DDBJ databases">
        <title>Bacillus genomes from the desert of Cuatro Cienegas, Coahuila.</title>
        <authorList>
            <person name="Olmedo-Alvarez G."/>
        </authorList>
    </citation>
    <scope>NUCLEOTIDE SEQUENCE [LARGE SCALE GENOMIC DNA]</scope>
    <source>
        <strain evidence="2 3">CH446_14T</strain>
    </source>
</reference>
<feature type="transmembrane region" description="Helical" evidence="1">
    <location>
        <begin position="128"/>
        <end position="151"/>
    </location>
</feature>